<dbReference type="PANTHER" id="PTHR39937:SF1">
    <property type="entry name" value="ATP SYNTHASE PROTEIN 8"/>
    <property type="match status" value="1"/>
</dbReference>
<comment type="subcellular location">
    <subcellularLocation>
        <location evidence="1 14">Mitochondrion membrane</location>
        <topology evidence="1 14">Single-pass membrane protein</topology>
    </subcellularLocation>
</comment>
<dbReference type="GO" id="GO:0015078">
    <property type="term" value="F:proton transmembrane transporter activity"/>
    <property type="evidence" value="ECO:0007669"/>
    <property type="project" value="InterPro"/>
</dbReference>
<evidence type="ECO:0000256" key="2">
    <source>
        <dbReference type="ARBA" id="ARBA00008892"/>
    </source>
</evidence>
<dbReference type="InterPro" id="IPR001421">
    <property type="entry name" value="ATP8_metazoa"/>
</dbReference>
<keyword evidence="8 14" id="KW-0406">Ion transport</keyword>
<accession>A0A090ARA1</accession>
<evidence type="ECO:0000256" key="5">
    <source>
        <dbReference type="ARBA" id="ARBA00022692"/>
    </source>
</evidence>
<comment type="subunit">
    <text evidence="13">Component of the ATP synthase complex composed at least of ATP5F1A/subunit alpha, ATP5F1B/subunit beta, ATP5MC1/subunit c (homooctomer), MT-ATP6/subunit a, MT-ATP8/subunit 8, ATP5ME/subunit e, ATP5MF/subunit f, ATP5MG/subunit g, ATP5MK/subunit k, ATP5MJ/subunit j, ATP5F1C/subunit gamma, ATP5F1D/subunit delta, ATP5F1E/subunit epsilon, ATP5PF/subunit F6, ATP5PB/subunit b, ATP5PD/subunit d, ATP5PO/subunit OSCP. ATP synthase complex consists of a soluble F(1) head domain (subunits alpha(3) and beta(3)) - the catalytic core - and a membrane F(0) domain - the membrane proton channel (subunits c, a, 8, e, f, g, k and j). These two domains are linked by a central stalk (subunits gamma, delta, and epsilon) rotating inside the F1 region and a stationary peripheral stalk (subunits F6, b, d, and OSCP).</text>
</comment>
<keyword evidence="9 14" id="KW-0496">Mitochondrion</keyword>
<evidence type="ECO:0000256" key="7">
    <source>
        <dbReference type="ARBA" id="ARBA00022989"/>
    </source>
</evidence>
<dbReference type="InterPro" id="IPR050635">
    <property type="entry name" value="ATPase_protein_8"/>
</dbReference>
<keyword evidence="5 14" id="KW-0812">Transmembrane</keyword>
<gene>
    <name evidence="16" type="primary">ATPase 8</name>
</gene>
<keyword evidence="3 14" id="KW-0813">Transport</keyword>
<feature type="region of interest" description="Disordered" evidence="15">
    <location>
        <begin position="34"/>
        <end position="55"/>
    </location>
</feature>
<dbReference type="Pfam" id="PF00895">
    <property type="entry name" value="ATP-synt_8"/>
    <property type="match status" value="1"/>
</dbReference>
<keyword evidence="6 14" id="KW-0375">Hydrogen ion transport</keyword>
<keyword evidence="7" id="KW-1133">Transmembrane helix</keyword>
<proteinExistence type="inferred from homology"/>
<dbReference type="AlphaFoldDB" id="A0A090ARA1"/>
<evidence type="ECO:0000256" key="8">
    <source>
        <dbReference type="ARBA" id="ARBA00023065"/>
    </source>
</evidence>
<name>A0A090ARA1_9PLEU</name>
<protein>
    <recommendedName>
        <fullName evidence="14">ATP synthase complex subunit 8</fullName>
    </recommendedName>
</protein>
<keyword evidence="11" id="KW-0066">ATP synthesis</keyword>
<evidence type="ECO:0000256" key="15">
    <source>
        <dbReference type="SAM" id="MobiDB-lite"/>
    </source>
</evidence>
<evidence type="ECO:0000256" key="4">
    <source>
        <dbReference type="ARBA" id="ARBA00022547"/>
    </source>
</evidence>
<feature type="compositionally biased region" description="Polar residues" evidence="15">
    <location>
        <begin position="38"/>
        <end position="48"/>
    </location>
</feature>
<dbReference type="GO" id="GO:0031966">
    <property type="term" value="C:mitochondrial membrane"/>
    <property type="evidence" value="ECO:0007669"/>
    <property type="project" value="UniProtKB-SubCell"/>
</dbReference>
<evidence type="ECO:0000256" key="9">
    <source>
        <dbReference type="ARBA" id="ARBA00023128"/>
    </source>
</evidence>
<dbReference type="GO" id="GO:0045259">
    <property type="term" value="C:proton-transporting ATP synthase complex"/>
    <property type="evidence" value="ECO:0007669"/>
    <property type="project" value="UniProtKB-KW"/>
</dbReference>
<evidence type="ECO:0000256" key="14">
    <source>
        <dbReference type="RuleBase" id="RU003661"/>
    </source>
</evidence>
<evidence type="ECO:0000256" key="11">
    <source>
        <dbReference type="ARBA" id="ARBA00023310"/>
    </source>
</evidence>
<comment type="similarity">
    <text evidence="2 14">Belongs to the ATPase protein 8 family.</text>
</comment>
<organism evidence="16">
    <name type="scientific">Cyclopsetta fimbriata</name>
    <name type="common">spotfin flounder</name>
    <dbReference type="NCBI Taxonomy" id="721932"/>
    <lineage>
        <taxon>Eukaryota</taxon>
        <taxon>Metazoa</taxon>
        <taxon>Chordata</taxon>
        <taxon>Craniata</taxon>
        <taxon>Vertebrata</taxon>
        <taxon>Euteleostomi</taxon>
        <taxon>Actinopterygii</taxon>
        <taxon>Neopterygii</taxon>
        <taxon>Teleostei</taxon>
        <taxon>Neoteleostei</taxon>
        <taxon>Acanthomorphata</taxon>
        <taxon>Carangaria</taxon>
        <taxon>Pleuronectiformes</taxon>
        <taxon>Pleuronectoidei</taxon>
        <taxon>Cyclopsettidae</taxon>
        <taxon>Cyclopsetta</taxon>
    </lineage>
</organism>
<keyword evidence="10" id="KW-0472">Membrane</keyword>
<evidence type="ECO:0000256" key="3">
    <source>
        <dbReference type="ARBA" id="ARBA00022448"/>
    </source>
</evidence>
<dbReference type="GO" id="GO:0015986">
    <property type="term" value="P:proton motive force-driven ATP synthesis"/>
    <property type="evidence" value="ECO:0007669"/>
    <property type="project" value="InterPro"/>
</dbReference>
<evidence type="ECO:0000256" key="13">
    <source>
        <dbReference type="ARBA" id="ARBA00064647"/>
    </source>
</evidence>
<evidence type="ECO:0000256" key="6">
    <source>
        <dbReference type="ARBA" id="ARBA00022781"/>
    </source>
</evidence>
<evidence type="ECO:0000313" key="16">
    <source>
        <dbReference type="EMBL" id="BAP58942.1"/>
    </source>
</evidence>
<sequence>MPQLDPAPWFLTLVFSWVVFLTIIPAKVLGHTFPNEPSPQATQETKTQPWAWPWQ</sequence>
<evidence type="ECO:0000256" key="12">
    <source>
        <dbReference type="ARBA" id="ARBA00053067"/>
    </source>
</evidence>
<keyword evidence="4 14" id="KW-0138">CF(0)</keyword>
<evidence type="ECO:0000256" key="1">
    <source>
        <dbReference type="ARBA" id="ARBA00004304"/>
    </source>
</evidence>
<evidence type="ECO:0000256" key="10">
    <source>
        <dbReference type="ARBA" id="ARBA00023136"/>
    </source>
</evidence>
<dbReference type="PANTHER" id="PTHR39937">
    <property type="entry name" value="ATP SYNTHASE PROTEIN 8"/>
    <property type="match status" value="1"/>
</dbReference>
<comment type="function">
    <text evidence="12">Subunit 8, of the mitochondrial membrane ATP synthase complex (F(1)F(0) ATP synthase or Complex V) that produces ATP from ADP in the presence of a proton gradient across the membrane which is generated by electron transport complexes of the respiratory chain. ATP synthase complex consist of a soluble F(1) head domain - the catalytic core - and a membrane F(1) domain - the membrane proton channel. These two domains are linked by a central stalk rotating inside the F(1) region and a stationary peripheral stalk. During catalysis, ATP synthesis in the catalytic domain of F(1) is coupled via a rotary mechanism of the central stalk subunits to proton translocation. In vivo, can only synthesize ATP although its ATP hydrolase activity can be activated artificially in vitro. Part of the complex F(0) domain.</text>
</comment>
<dbReference type="EMBL" id="AP014590">
    <property type="protein sequence ID" value="BAP58942.1"/>
    <property type="molecule type" value="Genomic_DNA"/>
</dbReference>
<geneLocation type="mitochondrion" evidence="16"/>
<reference evidence="16" key="1">
    <citation type="journal article" date="2014" name="Gene">
        <title>Mitochondrial genomic investigation of flatfish monophyly.</title>
        <authorList>
            <person name="Campbell M.A."/>
            <person name="Lopez J.A."/>
            <person name="Satoh T.P."/>
            <person name="Chen W.-J."/>
            <person name="Miya M."/>
        </authorList>
    </citation>
    <scope>NUCLEOTIDE SEQUENCE</scope>
</reference>